<evidence type="ECO:0000256" key="2">
    <source>
        <dbReference type="ARBA" id="ARBA00025626"/>
    </source>
</evidence>
<dbReference type="eggNOG" id="COG1857">
    <property type="taxonomic scope" value="Bacteria"/>
</dbReference>
<name>A1ZVQ0_MICM2</name>
<dbReference type="InterPro" id="IPR013414">
    <property type="entry name" value="Cas7/Cst2/DevR_sub_I-B/Tneap"/>
</dbReference>
<dbReference type="InterPro" id="IPR010154">
    <property type="entry name" value="CRISPR-assoc_Cas7/Cst2/DevR"/>
</dbReference>
<dbReference type="NCBIfam" id="TIGR02585">
    <property type="entry name" value="cas_Cst2_DevR"/>
    <property type="match status" value="2"/>
</dbReference>
<sequence>MSLKIQGFILIDVDVVALNNAGKSNSSNFDNAMATKKIYKNGKAYTYVSGQAWRYWWRDTLQKNYGWDLSPVIRDKKIAFTAANPITFADDDVFGYMKAAKEVKTDDQGEPVLSKGGKEQKVDVTVTRSSPLRNSAIISVAATRTVENWSSMARQEGDSVPYSKEEYSAVMKGMFSLDMGQVGTFASYNKTGFKNLTEKLRAEALAGGATELADPFVKDGKGNAHQLVQLPKEVRIQRMKDTIGALKTISGGAMQTNNMADVTPKFIVLATTTTGNHPFSHIAKNGGAYQENAELNIAGLEEVLTDYKEQLKGTVYIGKRNGFMDEYHEVLQALADKFDNVELCSVNQAIDQYCAQVENQVE</sequence>
<proteinExistence type="predicted"/>
<dbReference type="RefSeq" id="WP_002702612.1">
    <property type="nucleotide sequence ID" value="NZ_AAWS01000046.1"/>
</dbReference>
<keyword evidence="4" id="KW-1185">Reference proteome</keyword>
<evidence type="ECO:0000313" key="3">
    <source>
        <dbReference type="EMBL" id="EAY25593.1"/>
    </source>
</evidence>
<reference evidence="3 4" key="1">
    <citation type="submission" date="2007-01" db="EMBL/GenBank/DDBJ databases">
        <authorList>
            <person name="Haygood M."/>
            <person name="Podell S."/>
            <person name="Anderson C."/>
            <person name="Hopkinson B."/>
            <person name="Roe K."/>
            <person name="Barbeau K."/>
            <person name="Gaasterland T."/>
            <person name="Ferriera S."/>
            <person name="Johnson J."/>
            <person name="Kravitz S."/>
            <person name="Beeson K."/>
            <person name="Sutton G."/>
            <person name="Rogers Y.-H."/>
            <person name="Friedman R."/>
            <person name="Frazier M."/>
            <person name="Venter J.C."/>
        </authorList>
    </citation>
    <scope>NUCLEOTIDE SEQUENCE [LARGE SCALE GENOMIC DNA]</scope>
    <source>
        <strain evidence="3 4">ATCC 23134</strain>
    </source>
</reference>
<dbReference type="OrthoDB" id="9781560at2"/>
<comment type="caution">
    <text evidence="3">The sequence shown here is derived from an EMBL/GenBank/DDBJ whole genome shotgun (WGS) entry which is preliminary data.</text>
</comment>
<dbReference type="EMBL" id="AAWS01000046">
    <property type="protein sequence ID" value="EAY25593.1"/>
    <property type="molecule type" value="Genomic_DNA"/>
</dbReference>
<organism evidence="3 4">
    <name type="scientific">Microscilla marina ATCC 23134</name>
    <dbReference type="NCBI Taxonomy" id="313606"/>
    <lineage>
        <taxon>Bacteria</taxon>
        <taxon>Pseudomonadati</taxon>
        <taxon>Bacteroidota</taxon>
        <taxon>Cytophagia</taxon>
        <taxon>Cytophagales</taxon>
        <taxon>Microscillaceae</taxon>
        <taxon>Microscilla</taxon>
    </lineage>
</organism>
<evidence type="ECO:0000256" key="1">
    <source>
        <dbReference type="ARBA" id="ARBA00023118"/>
    </source>
</evidence>
<protein>
    <submittedName>
        <fullName evidence="3">Crispr-associated regulatory protein, devr family</fullName>
    </submittedName>
</protein>
<keyword evidence="1" id="KW-0051">Antiviral defense</keyword>
<dbReference type="AlphaFoldDB" id="A1ZVQ0"/>
<accession>A1ZVQ0</accession>
<evidence type="ECO:0000313" key="4">
    <source>
        <dbReference type="Proteomes" id="UP000004095"/>
    </source>
</evidence>
<dbReference type="Proteomes" id="UP000004095">
    <property type="component" value="Unassembled WGS sequence"/>
</dbReference>
<comment type="function">
    <text evidence="2">CRISPR (clustered regularly interspaced short palindromic repeat) is an adaptive immune system that provides protection against mobile genetic elements (viruses, transposable elements and conjugative plasmids). CRISPR clusters contain spacers, sequences complementary to antecedent mobile elements, and target invading nucleic acids. CRISPR clusters are transcribed and processed into CRISPR RNA (crRNA).</text>
</comment>
<gene>
    <name evidence="3" type="ORF">M23134_00691</name>
</gene>
<dbReference type="GO" id="GO:0051607">
    <property type="term" value="P:defense response to virus"/>
    <property type="evidence" value="ECO:0007669"/>
    <property type="project" value="UniProtKB-KW"/>
</dbReference>
<dbReference type="Pfam" id="PF01905">
    <property type="entry name" value="DevR"/>
    <property type="match status" value="1"/>
</dbReference>
<dbReference type="NCBIfam" id="TIGR01875">
    <property type="entry name" value="cas_MJ0381"/>
    <property type="match status" value="1"/>
</dbReference>